<evidence type="ECO:0000256" key="15">
    <source>
        <dbReference type="ARBA" id="ARBA00023172"/>
    </source>
</evidence>
<dbReference type="InterPro" id="IPR005162">
    <property type="entry name" value="Retrotrans_gag_dom"/>
</dbReference>
<evidence type="ECO:0000256" key="12">
    <source>
        <dbReference type="ARBA" id="ARBA00022918"/>
    </source>
</evidence>
<dbReference type="SUPFAM" id="SSF53098">
    <property type="entry name" value="Ribonuclease H-like"/>
    <property type="match status" value="1"/>
</dbReference>
<dbReference type="Gene3D" id="1.10.340.70">
    <property type="match status" value="1"/>
</dbReference>
<accession>A0A251TM23</accession>
<evidence type="ECO:0000313" key="22">
    <source>
        <dbReference type="Proteomes" id="UP000215914"/>
    </source>
</evidence>
<dbReference type="GO" id="GO:0004519">
    <property type="term" value="F:endonuclease activity"/>
    <property type="evidence" value="ECO:0007669"/>
    <property type="project" value="UniProtKB-KW"/>
</dbReference>
<keyword evidence="2" id="KW-0645">Protease</keyword>
<dbReference type="GO" id="GO:0004190">
    <property type="term" value="F:aspartic-type endopeptidase activity"/>
    <property type="evidence" value="ECO:0007669"/>
    <property type="project" value="UniProtKB-KW"/>
</dbReference>
<evidence type="ECO:0000256" key="13">
    <source>
        <dbReference type="ARBA" id="ARBA00022932"/>
    </source>
</evidence>
<dbReference type="SMART" id="SM00343">
    <property type="entry name" value="ZnF_C2HC"/>
    <property type="match status" value="2"/>
</dbReference>
<evidence type="ECO:0000256" key="16">
    <source>
        <dbReference type="PROSITE-ProRule" id="PRU00047"/>
    </source>
</evidence>
<dbReference type="EC" id="2.7.7.49" evidence="1"/>
<dbReference type="Pfam" id="PF03732">
    <property type="entry name" value="Retrotrans_gag"/>
    <property type="match status" value="1"/>
</dbReference>
<evidence type="ECO:0000256" key="5">
    <source>
        <dbReference type="ARBA" id="ARBA00022722"/>
    </source>
</evidence>
<proteinExistence type="predicted"/>
<keyword evidence="7" id="KW-0064">Aspartyl protease</keyword>
<keyword evidence="3" id="KW-0808">Transferase</keyword>
<keyword evidence="14" id="KW-0238">DNA-binding</keyword>
<dbReference type="InterPro" id="IPR043502">
    <property type="entry name" value="DNA/RNA_pol_sf"/>
</dbReference>
<dbReference type="FunFam" id="3.30.420.10:FF:000032">
    <property type="entry name" value="Retrovirus-related Pol polyprotein from transposon 297-like Protein"/>
    <property type="match status" value="1"/>
</dbReference>
<dbReference type="PANTHER" id="PTHR37984">
    <property type="entry name" value="PROTEIN CBG26694"/>
    <property type="match status" value="1"/>
</dbReference>
<dbReference type="GO" id="GO:0008270">
    <property type="term" value="F:zinc ion binding"/>
    <property type="evidence" value="ECO:0007669"/>
    <property type="project" value="UniProtKB-KW"/>
</dbReference>
<dbReference type="Pfam" id="PF17921">
    <property type="entry name" value="Integrase_H2C2"/>
    <property type="match status" value="1"/>
</dbReference>
<organism evidence="21 22">
    <name type="scientific">Helianthus annuus</name>
    <name type="common">Common sunflower</name>
    <dbReference type="NCBI Taxonomy" id="4232"/>
    <lineage>
        <taxon>Eukaryota</taxon>
        <taxon>Viridiplantae</taxon>
        <taxon>Streptophyta</taxon>
        <taxon>Embryophyta</taxon>
        <taxon>Tracheophyta</taxon>
        <taxon>Spermatophyta</taxon>
        <taxon>Magnoliopsida</taxon>
        <taxon>eudicotyledons</taxon>
        <taxon>Gunneridae</taxon>
        <taxon>Pentapetalae</taxon>
        <taxon>asterids</taxon>
        <taxon>campanulids</taxon>
        <taxon>Asterales</taxon>
        <taxon>Asteraceae</taxon>
        <taxon>Asteroideae</taxon>
        <taxon>Heliantheae alliance</taxon>
        <taxon>Heliantheae</taxon>
        <taxon>Helianthus</taxon>
    </lineage>
</organism>
<keyword evidence="12 21" id="KW-0695">RNA-directed DNA polymerase</keyword>
<keyword evidence="10" id="KW-0460">Magnesium</keyword>
<dbReference type="CDD" id="cd00303">
    <property type="entry name" value="retropepsin_like"/>
    <property type="match status" value="1"/>
</dbReference>
<dbReference type="InterPro" id="IPR000477">
    <property type="entry name" value="RT_dom"/>
</dbReference>
<keyword evidence="4" id="KW-0548">Nucleotidyltransferase</keyword>
<keyword evidence="16" id="KW-0862">Zinc</keyword>
<dbReference type="Pfam" id="PF00098">
    <property type="entry name" value="zf-CCHC"/>
    <property type="match status" value="1"/>
</dbReference>
<evidence type="ECO:0000256" key="9">
    <source>
        <dbReference type="ARBA" id="ARBA00022801"/>
    </source>
</evidence>
<dbReference type="InterPro" id="IPR056924">
    <property type="entry name" value="SH3_Tf2-1"/>
</dbReference>
<evidence type="ECO:0000256" key="14">
    <source>
        <dbReference type="ARBA" id="ARBA00023125"/>
    </source>
</evidence>
<evidence type="ECO:0000313" key="21">
    <source>
        <dbReference type="EMBL" id="OTG11636.1"/>
    </source>
</evidence>
<evidence type="ECO:0000256" key="3">
    <source>
        <dbReference type="ARBA" id="ARBA00022679"/>
    </source>
</evidence>
<feature type="domain" description="CCHC-type" evidence="18">
    <location>
        <begin position="313"/>
        <end position="327"/>
    </location>
</feature>
<dbReference type="Gene3D" id="4.10.60.10">
    <property type="entry name" value="Zinc finger, CCHC-type"/>
    <property type="match status" value="1"/>
</dbReference>
<dbReference type="Gene3D" id="2.40.70.10">
    <property type="entry name" value="Acid Proteases"/>
    <property type="match status" value="1"/>
</dbReference>
<evidence type="ECO:0000256" key="7">
    <source>
        <dbReference type="ARBA" id="ARBA00022750"/>
    </source>
</evidence>
<dbReference type="CDD" id="cd09274">
    <property type="entry name" value="RNase_HI_RT_Ty3"/>
    <property type="match status" value="1"/>
</dbReference>
<dbReference type="SUPFAM" id="SSF57756">
    <property type="entry name" value="Retrovirus zinc finger-like domains"/>
    <property type="match status" value="1"/>
</dbReference>
<feature type="domain" description="Reverse transcriptase" evidence="19">
    <location>
        <begin position="618"/>
        <end position="797"/>
    </location>
</feature>
<keyword evidence="8" id="KW-0255">Endonuclease</keyword>
<dbReference type="FunFam" id="3.30.70.270:FF:000020">
    <property type="entry name" value="Transposon Tf2-6 polyprotein-like Protein"/>
    <property type="match status" value="1"/>
</dbReference>
<dbReference type="GO" id="GO:0003887">
    <property type="term" value="F:DNA-directed DNA polymerase activity"/>
    <property type="evidence" value="ECO:0007669"/>
    <property type="project" value="UniProtKB-KW"/>
</dbReference>
<dbReference type="PANTHER" id="PTHR37984:SF5">
    <property type="entry name" value="PROTEIN NYNRIN-LIKE"/>
    <property type="match status" value="1"/>
</dbReference>
<dbReference type="InterPro" id="IPR050951">
    <property type="entry name" value="Retrovirus_Pol_polyprotein"/>
</dbReference>
<dbReference type="InterPro" id="IPR041588">
    <property type="entry name" value="Integrase_H2C2"/>
</dbReference>
<dbReference type="GO" id="GO:0015074">
    <property type="term" value="P:DNA integration"/>
    <property type="evidence" value="ECO:0007669"/>
    <property type="project" value="UniProtKB-KW"/>
</dbReference>
<evidence type="ECO:0000256" key="2">
    <source>
        <dbReference type="ARBA" id="ARBA00022670"/>
    </source>
</evidence>
<dbReference type="GO" id="GO:0003677">
    <property type="term" value="F:DNA binding"/>
    <property type="evidence" value="ECO:0007669"/>
    <property type="project" value="UniProtKB-KW"/>
</dbReference>
<gene>
    <name evidence="21" type="ORF">HannXRQ_Chr10g0300931</name>
</gene>
<dbReference type="PROSITE" id="PS50994">
    <property type="entry name" value="INTEGRASE"/>
    <property type="match status" value="1"/>
</dbReference>
<evidence type="ECO:0000259" key="20">
    <source>
        <dbReference type="PROSITE" id="PS50994"/>
    </source>
</evidence>
<dbReference type="GO" id="GO:0006310">
    <property type="term" value="P:DNA recombination"/>
    <property type="evidence" value="ECO:0007669"/>
    <property type="project" value="UniProtKB-KW"/>
</dbReference>
<keyword evidence="5" id="KW-0540">Nuclease</keyword>
<feature type="region of interest" description="Disordered" evidence="17">
    <location>
        <begin position="230"/>
        <end position="268"/>
    </location>
</feature>
<dbReference type="Pfam" id="PF08284">
    <property type="entry name" value="RVP_2"/>
    <property type="match status" value="1"/>
</dbReference>
<evidence type="ECO:0000256" key="10">
    <source>
        <dbReference type="ARBA" id="ARBA00022842"/>
    </source>
</evidence>
<feature type="domain" description="Integrase catalytic" evidence="20">
    <location>
        <begin position="1135"/>
        <end position="1298"/>
    </location>
</feature>
<dbReference type="InterPro" id="IPR036875">
    <property type="entry name" value="Znf_CCHC_sf"/>
</dbReference>
<keyword evidence="9" id="KW-0378">Hydrolase</keyword>
<sequence length="1505" mass="171831">MPPRRDNQNNAHNPELAAMIAQQMAAILPTLVAQLNQANAGNNNNNVNAPAPCSFKQFNSCNPIKYSGSEGATGLLQWFEGIESTFRHCQCPNNRKVEFASSVFQKRALTWWNGVMRDRGANVAMALTWEELRDLMRREFCPRNEMRALETEFYELTQDSGENRAYTNRYEELSLLCPTMVEPLDRAIEKYIEGLPALIQDVVTGSKPATVREAIELAATLTDSHVKKGNLFRKGGRKEPAKVATETPKDVKIGASSSNSSKKRKASKNYAVVAPTQVNQVAPQPNKRQYVGGSPLCNRCSYHHLARVPCKQCTSCGRLGHLATTCRIVPPQNQVVATPPPAQNVAPPRYPIGTCFNCGDPNHFKRECPKLANAQPARGRAFNINANEARAINDVVNGTFLVNDHYASVLFDTGADKSFVSLKFEPLLAMPRTKLGKPFTVEVASGNPFVLDSVICNCKLELNDHVFPIDLTPMQLGSFDIIVGMDWLAKHHAEVVCFDKFIRIPLPSSDILEIYGEKPSNGLKLMTCTQAQKYLRKKYVAFLAHVVEKKDESKSIQDIPIIRDFPEVFPEDLPGLPPPRQVEFRIDLVPGANPIARSPYRLAPSEMQELASQLQELSDKGFIRPSFSPWGAPVLFVKKKDGTLRMCIDYRELNKLTIKNRYPLPRIDDLFDQLQGVTCFSKIDLRSGYHQLRVLEDDIPKTAFRTRYGHYEFTVMPFGLTNAPAVFMDLMNRVCKPYLDKFVIVFIDDILIYSKTKADHEKHLHLIMELLKKEQLYAKFSKCEFWLKEVQFLGHIVNDKGIHVDPSKIEAVKNWNVPTTPTEIRSFLGLAGYYRRFISNFSKIAVPLTSLTHKGKPYEWGPKQEEAFQILKQKLCDAPILTLPDGNDDFVVYCDASNLGLGCVLMQRGKVIAYASRQLKIHEKNYTTHDLELGAVVFALKIWRHYLYGTKCVIYTDHKSLQHIFNQKELNMRQRRWVELLNDYDCEIRYHPGKANVVADALSRKEHVKLHCVRIQTDIQARILQAQQNSMTQGNMLDEMPHSLELQLETKEDGLLYFMNRLWVPKHDDLRTFLMNEAHKSRYSVHPGADKMYMDLRNLYWWPGMKRDVALYVAKCLTCLKVKAEHQRPSGLLEQPEIPVWKWENIAMDLVTKLPRTSKGHDSIWVIIDRLTKSAHFLPIREDFSAATLAKIYLDEIVSRHGVPLNIISDRDGRFTSRFWKTMQSALGTQLNISTAYHPQTDGQSERTIQTLEDMLRACVIDFGGSWDSHLPLIEFSYNNSYHTSINMAPFEALYGRKCRSPICWNEIGEAQITGPELIQETTDKILKIRDNLLVARSRQKSYADKRRKPLEFQIGDLVLLKVSPWKGVVRFGKKGKLAPRYVGPFKIIEKIGKVAYKLDLPPQLSNIHPTFHVSNLKKCLADENLHIPLKDIRIDETMHFVEKPVEIMDRDVKKLKRSRIPIVKVRWESKRGPEFTWEREDQMKAKYPHLFAEGSSKSISRRNS</sequence>
<dbReference type="InterPro" id="IPR021109">
    <property type="entry name" value="Peptidase_aspartic_dom_sf"/>
</dbReference>
<dbReference type="CDD" id="cd01647">
    <property type="entry name" value="RT_LTR"/>
    <property type="match status" value="1"/>
</dbReference>
<dbReference type="Gene3D" id="3.10.10.10">
    <property type="entry name" value="HIV Type 1 Reverse Transcriptase, subunit A, domain 1"/>
    <property type="match status" value="1"/>
</dbReference>
<reference evidence="22" key="1">
    <citation type="journal article" date="2017" name="Nature">
        <title>The sunflower genome provides insights into oil metabolism, flowering and Asterid evolution.</title>
        <authorList>
            <person name="Badouin H."/>
            <person name="Gouzy J."/>
            <person name="Grassa C.J."/>
            <person name="Murat F."/>
            <person name="Staton S.E."/>
            <person name="Cottret L."/>
            <person name="Lelandais-Briere C."/>
            <person name="Owens G.L."/>
            <person name="Carrere S."/>
            <person name="Mayjonade B."/>
            <person name="Legrand L."/>
            <person name="Gill N."/>
            <person name="Kane N.C."/>
            <person name="Bowers J.E."/>
            <person name="Hubner S."/>
            <person name="Bellec A."/>
            <person name="Berard A."/>
            <person name="Berges H."/>
            <person name="Blanchet N."/>
            <person name="Boniface M.C."/>
            <person name="Brunel D."/>
            <person name="Catrice O."/>
            <person name="Chaidir N."/>
            <person name="Claudel C."/>
            <person name="Donnadieu C."/>
            <person name="Faraut T."/>
            <person name="Fievet G."/>
            <person name="Helmstetter N."/>
            <person name="King M."/>
            <person name="Knapp S.J."/>
            <person name="Lai Z."/>
            <person name="Le Paslier M.C."/>
            <person name="Lippi Y."/>
            <person name="Lorenzon L."/>
            <person name="Mandel J.R."/>
            <person name="Marage G."/>
            <person name="Marchand G."/>
            <person name="Marquand E."/>
            <person name="Bret-Mestries E."/>
            <person name="Morien E."/>
            <person name="Nambeesan S."/>
            <person name="Nguyen T."/>
            <person name="Pegot-Espagnet P."/>
            <person name="Pouilly N."/>
            <person name="Raftis F."/>
            <person name="Sallet E."/>
            <person name="Schiex T."/>
            <person name="Thomas J."/>
            <person name="Vandecasteele C."/>
            <person name="Vares D."/>
            <person name="Vear F."/>
            <person name="Vautrin S."/>
            <person name="Crespi M."/>
            <person name="Mangin B."/>
            <person name="Burke J.M."/>
            <person name="Salse J."/>
            <person name="Munos S."/>
            <person name="Vincourt P."/>
            <person name="Rieseberg L.H."/>
            <person name="Langlade N.B."/>
        </authorList>
    </citation>
    <scope>NUCLEOTIDE SEQUENCE [LARGE SCALE GENOMIC DNA]</scope>
    <source>
        <strain evidence="22">cv. SF193</strain>
    </source>
</reference>
<dbReference type="Gene3D" id="3.30.420.10">
    <property type="entry name" value="Ribonuclease H-like superfamily/Ribonuclease H"/>
    <property type="match status" value="2"/>
</dbReference>
<keyword evidence="15" id="KW-0233">DNA recombination</keyword>
<evidence type="ECO:0000256" key="8">
    <source>
        <dbReference type="ARBA" id="ARBA00022759"/>
    </source>
</evidence>
<feature type="compositionally biased region" description="Basic and acidic residues" evidence="17">
    <location>
        <begin position="237"/>
        <end position="252"/>
    </location>
</feature>
<name>A0A251TM23_HELAN</name>
<dbReference type="Proteomes" id="UP000215914">
    <property type="component" value="Chromosome 10"/>
</dbReference>
<dbReference type="InterPro" id="IPR012337">
    <property type="entry name" value="RNaseH-like_sf"/>
</dbReference>
<dbReference type="PROSITE" id="PS50158">
    <property type="entry name" value="ZF_CCHC"/>
    <property type="match status" value="2"/>
</dbReference>
<dbReference type="SUPFAM" id="SSF56672">
    <property type="entry name" value="DNA/RNA polymerases"/>
    <property type="match status" value="1"/>
</dbReference>
<dbReference type="InterPro" id="IPR001584">
    <property type="entry name" value="Integrase_cat-core"/>
</dbReference>
<dbReference type="Pfam" id="PF17917">
    <property type="entry name" value="RT_RNaseH"/>
    <property type="match status" value="1"/>
</dbReference>
<dbReference type="InParanoid" id="A0A251TM23"/>
<evidence type="ECO:0000256" key="1">
    <source>
        <dbReference type="ARBA" id="ARBA00012493"/>
    </source>
</evidence>
<dbReference type="SUPFAM" id="SSF50630">
    <property type="entry name" value="Acid proteases"/>
    <property type="match status" value="1"/>
</dbReference>
<keyword evidence="22" id="KW-1185">Reference proteome</keyword>
<dbReference type="Pfam" id="PF00078">
    <property type="entry name" value="RVT_1"/>
    <property type="match status" value="1"/>
</dbReference>
<keyword evidence="6" id="KW-0479">Metal-binding</keyword>
<dbReference type="InterPro" id="IPR036397">
    <property type="entry name" value="RNaseH_sf"/>
</dbReference>
<keyword evidence="16" id="KW-0863">Zinc-finger</keyword>
<keyword evidence="13" id="KW-0239">DNA-directed DNA polymerase</keyword>
<protein>
    <recommendedName>
        <fullName evidence="1">RNA-directed DNA polymerase</fullName>
        <ecNumber evidence="1">2.7.7.49</ecNumber>
    </recommendedName>
</protein>
<feature type="domain" description="CCHC-type" evidence="18">
    <location>
        <begin position="355"/>
        <end position="370"/>
    </location>
</feature>
<evidence type="ECO:0000256" key="6">
    <source>
        <dbReference type="ARBA" id="ARBA00022723"/>
    </source>
</evidence>
<dbReference type="EMBL" id="CM007899">
    <property type="protein sequence ID" value="OTG11636.1"/>
    <property type="molecule type" value="Genomic_DNA"/>
</dbReference>
<dbReference type="Gene3D" id="3.30.70.270">
    <property type="match status" value="2"/>
</dbReference>
<dbReference type="FunFam" id="3.10.10.10:FF:000007">
    <property type="entry name" value="Retrovirus-related Pol polyprotein from transposon 17.6-like Protein"/>
    <property type="match status" value="1"/>
</dbReference>
<evidence type="ECO:0000259" key="19">
    <source>
        <dbReference type="PROSITE" id="PS50878"/>
    </source>
</evidence>
<evidence type="ECO:0000256" key="4">
    <source>
        <dbReference type="ARBA" id="ARBA00022695"/>
    </source>
</evidence>
<evidence type="ECO:0000259" key="18">
    <source>
        <dbReference type="PROSITE" id="PS50158"/>
    </source>
</evidence>
<dbReference type="GO" id="GO:0003964">
    <property type="term" value="F:RNA-directed DNA polymerase activity"/>
    <property type="evidence" value="ECO:0007669"/>
    <property type="project" value="UniProtKB-KW"/>
</dbReference>
<dbReference type="InterPro" id="IPR041373">
    <property type="entry name" value="RT_RNaseH"/>
</dbReference>
<keyword evidence="11" id="KW-0229">DNA integration</keyword>
<evidence type="ECO:0000256" key="11">
    <source>
        <dbReference type="ARBA" id="ARBA00022908"/>
    </source>
</evidence>
<dbReference type="InterPro" id="IPR001878">
    <property type="entry name" value="Znf_CCHC"/>
</dbReference>
<dbReference type="Pfam" id="PF24626">
    <property type="entry name" value="SH3_Tf2-1"/>
    <property type="match status" value="1"/>
</dbReference>
<dbReference type="GO" id="GO:0006508">
    <property type="term" value="P:proteolysis"/>
    <property type="evidence" value="ECO:0007669"/>
    <property type="project" value="UniProtKB-KW"/>
</dbReference>
<evidence type="ECO:0000256" key="17">
    <source>
        <dbReference type="SAM" id="MobiDB-lite"/>
    </source>
</evidence>
<dbReference type="InterPro" id="IPR043128">
    <property type="entry name" value="Rev_trsase/Diguanyl_cyclase"/>
</dbReference>
<dbReference type="FunFam" id="3.10.20.370:FF:000001">
    <property type="entry name" value="Retrovirus-related Pol polyprotein from transposon 17.6-like protein"/>
    <property type="match status" value="1"/>
</dbReference>
<dbReference type="PROSITE" id="PS50878">
    <property type="entry name" value="RT_POL"/>
    <property type="match status" value="1"/>
</dbReference>